<organism evidence="1">
    <name type="scientific">Rhodnius prolixus</name>
    <name type="common">Triatomid bug</name>
    <dbReference type="NCBI Taxonomy" id="13249"/>
    <lineage>
        <taxon>Eukaryota</taxon>
        <taxon>Metazoa</taxon>
        <taxon>Ecdysozoa</taxon>
        <taxon>Arthropoda</taxon>
        <taxon>Hexapoda</taxon>
        <taxon>Insecta</taxon>
        <taxon>Pterygota</taxon>
        <taxon>Neoptera</taxon>
        <taxon>Paraneoptera</taxon>
        <taxon>Hemiptera</taxon>
        <taxon>Heteroptera</taxon>
        <taxon>Panheteroptera</taxon>
        <taxon>Cimicomorpha</taxon>
        <taxon>Reduviidae</taxon>
        <taxon>Triatominae</taxon>
        <taxon>Rhodnius</taxon>
    </lineage>
</organism>
<dbReference type="RefSeq" id="XP_073986370.1">
    <property type="nucleotide sequence ID" value="XM_074130269.1"/>
</dbReference>
<name>A0A4P6DGP1_RHOPR</name>
<reference evidence="1" key="1">
    <citation type="submission" date="2019-04" db="EMBL/GenBank/DDBJ databases">
        <title>Analysis of the testis transcriptome of the Chagas disease vector Rhodnius prolixus.</title>
        <authorList>
            <person name="Cesar J."/>
            <person name="Ribeiro J.M."/>
            <person name="Pereira M.H."/>
            <person name="Araujo R.N."/>
            <person name="Gontijo N.F."/>
            <person name="Pessoa G."/>
            <person name="Sant'Anna M.V."/>
            <person name="Sorgine M.H."/>
            <person name="Majerowicz D."/>
            <person name="Carvalho A.B."/>
            <person name="Braz G."/>
            <person name="Mesquita R."/>
            <person name="Lagerblad P.O."/>
            <person name="Koerich L.B."/>
        </authorList>
    </citation>
    <scope>NUCLEOTIDE SEQUENCE</scope>
</reference>
<dbReference type="AlphaFoldDB" id="A0A4P6DGP1"/>
<protein>
    <submittedName>
        <fullName evidence="1">Protein panstrongylus lignarius</fullName>
    </submittedName>
</protein>
<dbReference type="GeneID" id="141455317"/>
<evidence type="ECO:0000313" key="1">
    <source>
        <dbReference type="EMBL" id="MOY45951.1"/>
    </source>
</evidence>
<proteinExistence type="predicted"/>
<accession>A0A4P6DGP1</accession>
<sequence length="188" mass="21612">MIDTNEATTNFLWAASKLLRSISCGANSPENKNIDTITSTLRFRKFNVLDGRKNKHYLCLKCNNPWSEGRFSLRVRSAKVTKRHKKLINSLSENVKSHYSRRQLESLKLKQDNVMVFHCHICQSIVKCFITKQKVEILPTTTVTKVDSTKKTGTKKKKKRKKDNLAGLKIENIVNKKKNLTSGFKSKE</sequence>
<dbReference type="EMBL" id="GHKJ01000921">
    <property type="protein sequence ID" value="MOY45951.1"/>
    <property type="molecule type" value="Transcribed_RNA"/>
</dbReference>